<gene>
    <name evidence="2" type="ORF">ENU31_02725</name>
</gene>
<dbReference type="GO" id="GO:0003677">
    <property type="term" value="F:DNA binding"/>
    <property type="evidence" value="ECO:0007669"/>
    <property type="project" value="InterPro"/>
</dbReference>
<accession>A0A7C4D0K7</accession>
<organism evidence="2">
    <name type="scientific">Ignisphaera aggregans</name>
    <dbReference type="NCBI Taxonomy" id="334771"/>
    <lineage>
        <taxon>Archaea</taxon>
        <taxon>Thermoproteota</taxon>
        <taxon>Thermoprotei</taxon>
        <taxon>Desulfurococcales</taxon>
        <taxon>Desulfurococcaceae</taxon>
        <taxon>Ignisphaera</taxon>
    </lineage>
</organism>
<comment type="caution">
    <text evidence="2">The sequence shown here is derived from an EMBL/GenBank/DDBJ whole genome shotgun (WGS) entry which is preliminary data.</text>
</comment>
<dbReference type="SUPFAM" id="SSF109755">
    <property type="entry name" value="PhoU-like"/>
    <property type="match status" value="1"/>
</dbReference>
<dbReference type="EMBL" id="DTCA01000086">
    <property type="protein sequence ID" value="HGM07307.1"/>
    <property type="molecule type" value="Genomic_DNA"/>
</dbReference>
<dbReference type="Gene3D" id="1.20.58.220">
    <property type="entry name" value="Phosphate transport system protein phou homolog 2, domain 2"/>
    <property type="match status" value="1"/>
</dbReference>
<evidence type="ECO:0000313" key="2">
    <source>
        <dbReference type="EMBL" id="HGM07307.1"/>
    </source>
</evidence>
<sequence length="350" mass="39616">MNTTKIVETRRVQKFGKSTLMISLPAEWVKFVNLKPSDMVRLESKEDGSLVIIPQSILEQKAKGKEVRLIVSQTTPEDILLRSLYASYIAGYDRIIVESNEGILSPSHMQAIRSLVRLLIGSEIVDQTPGRVAIQIFVDINRYSLDALVSRVISTLKNMFNFLTLSIKNSSVDHLKEIAELEVEMDRVYALAIRYVYVLSLLGSTPFITEYRALIKALEDVGDALTQASSIFIDKPHLMNVVKMFIEDKLDELNMHIQYLLDIMLDTMTKNNVYVASRAIDLAQESSKFIARMEMDVIPKYKSIDDYLNAKAFFERLQLICYNLQAATEMIFDIVVGKQGNVVNLVSDSG</sequence>
<dbReference type="AlphaFoldDB" id="A0A7C4D0K7"/>
<name>A0A7C4D0K7_9CREN</name>
<protein>
    <submittedName>
        <fullName evidence="2">Phosphate uptake regulator PhoU</fullName>
    </submittedName>
</protein>
<dbReference type="InterPro" id="IPR007159">
    <property type="entry name" value="SpoVT-AbrB_dom"/>
</dbReference>
<proteinExistence type="predicted"/>
<dbReference type="InterPro" id="IPR038078">
    <property type="entry name" value="PhoU-like_sf"/>
</dbReference>
<reference evidence="2" key="1">
    <citation type="journal article" date="2020" name="mSystems">
        <title>Genome- and Community-Level Interaction Insights into Carbon Utilization and Element Cycling Functions of Hydrothermarchaeota in Hydrothermal Sediment.</title>
        <authorList>
            <person name="Zhou Z."/>
            <person name="Liu Y."/>
            <person name="Xu W."/>
            <person name="Pan J."/>
            <person name="Luo Z.H."/>
            <person name="Li M."/>
        </authorList>
    </citation>
    <scope>NUCLEOTIDE SEQUENCE [LARGE SCALE GENOMIC DNA]</scope>
    <source>
        <strain evidence="2">SpSt-658</strain>
    </source>
</reference>
<evidence type="ECO:0000259" key="1">
    <source>
        <dbReference type="Pfam" id="PF04014"/>
    </source>
</evidence>
<dbReference type="Pfam" id="PF04014">
    <property type="entry name" value="MazE_antitoxin"/>
    <property type="match status" value="1"/>
</dbReference>
<feature type="domain" description="SpoVT-AbrB" evidence="1">
    <location>
        <begin position="16"/>
        <end position="56"/>
    </location>
</feature>